<dbReference type="PANTHER" id="PTHR45496">
    <property type="entry name" value="CHAPERONE DNAJ-DOMAIN SUPERFAMILY PROTEIN"/>
    <property type="match status" value="1"/>
</dbReference>
<proteinExistence type="predicted"/>
<dbReference type="Proteomes" id="UP001237642">
    <property type="component" value="Unassembled WGS sequence"/>
</dbReference>
<dbReference type="PANTHER" id="PTHR45496:SF1">
    <property type="entry name" value="CHAPERONE DNAJ-DOMAIN SUPERFAMILY PROTEIN"/>
    <property type="match status" value="1"/>
</dbReference>
<accession>A0AAD8MAS7</accession>
<evidence type="ECO:0000313" key="2">
    <source>
        <dbReference type="Proteomes" id="UP001237642"/>
    </source>
</evidence>
<protein>
    <submittedName>
        <fullName evidence="1">Uncharacterized protein</fullName>
    </submittedName>
</protein>
<reference evidence="1" key="1">
    <citation type="submission" date="2023-02" db="EMBL/GenBank/DDBJ databases">
        <title>Genome of toxic invasive species Heracleum sosnowskyi carries increased number of genes despite the absence of recent whole-genome duplications.</title>
        <authorList>
            <person name="Schelkunov M."/>
            <person name="Shtratnikova V."/>
            <person name="Makarenko M."/>
            <person name="Klepikova A."/>
            <person name="Omelchenko D."/>
            <person name="Novikova G."/>
            <person name="Obukhova E."/>
            <person name="Bogdanov V."/>
            <person name="Penin A."/>
            <person name="Logacheva M."/>
        </authorList>
    </citation>
    <scope>NUCLEOTIDE SEQUENCE</scope>
    <source>
        <strain evidence="1">Hsosn_3</strain>
        <tissue evidence="1">Leaf</tissue>
    </source>
</reference>
<dbReference type="InterPro" id="IPR053052">
    <property type="entry name" value="Imprinting_Balance_Reg"/>
</dbReference>
<evidence type="ECO:0000313" key="1">
    <source>
        <dbReference type="EMBL" id="KAK1367021.1"/>
    </source>
</evidence>
<dbReference type="AlphaFoldDB" id="A0AAD8MAS7"/>
<keyword evidence="2" id="KW-1185">Reference proteome</keyword>
<dbReference type="EMBL" id="JAUIZM010000009">
    <property type="protein sequence ID" value="KAK1367021.1"/>
    <property type="molecule type" value="Genomic_DNA"/>
</dbReference>
<organism evidence="1 2">
    <name type="scientific">Heracleum sosnowskyi</name>
    <dbReference type="NCBI Taxonomy" id="360622"/>
    <lineage>
        <taxon>Eukaryota</taxon>
        <taxon>Viridiplantae</taxon>
        <taxon>Streptophyta</taxon>
        <taxon>Embryophyta</taxon>
        <taxon>Tracheophyta</taxon>
        <taxon>Spermatophyta</taxon>
        <taxon>Magnoliopsida</taxon>
        <taxon>eudicotyledons</taxon>
        <taxon>Gunneridae</taxon>
        <taxon>Pentapetalae</taxon>
        <taxon>asterids</taxon>
        <taxon>campanulids</taxon>
        <taxon>Apiales</taxon>
        <taxon>Apiaceae</taxon>
        <taxon>Apioideae</taxon>
        <taxon>apioid superclade</taxon>
        <taxon>Tordylieae</taxon>
        <taxon>Tordyliinae</taxon>
        <taxon>Heracleum</taxon>
    </lineage>
</organism>
<gene>
    <name evidence="1" type="ORF">POM88_042582</name>
</gene>
<sequence length="206" mass="21864">MTDDARRSESQRLLAIAAKLLETRDLTGAKDFATSAQDADPLLDGSDQILAIADVLLAGDKKVNEKFNCTCGRAIHAVEVPSLPAIVKGEDGFNCFWGCFPMGYGGGSGMGVGMEFPNWMPPFFPSVGDVSGGEGGGFGNVNVNVPEVGKGRNVKVSPVNGSAKADFQNLNVSQDEYVTKAPVYNVTSVQKPGTRKRGRPRKNPIK</sequence>
<reference evidence="1" key="2">
    <citation type="submission" date="2023-05" db="EMBL/GenBank/DDBJ databases">
        <authorList>
            <person name="Schelkunov M.I."/>
        </authorList>
    </citation>
    <scope>NUCLEOTIDE SEQUENCE</scope>
    <source>
        <strain evidence="1">Hsosn_3</strain>
        <tissue evidence="1">Leaf</tissue>
    </source>
</reference>
<name>A0AAD8MAS7_9APIA</name>
<comment type="caution">
    <text evidence="1">The sequence shown here is derived from an EMBL/GenBank/DDBJ whole genome shotgun (WGS) entry which is preliminary data.</text>
</comment>